<sequence length="1189" mass="135687">MSSTSWLENVFREARQDFLAQVPRQHHLEFSKFGTIDAVYTEINDIQLEQSKTRTLVALTRIEPYINGLQEYFGVVDTFVQVNPEILCLVWGPLKLIIQLANSAATVFRRLVAVLEEVGQMLPHFKKYAESGLLDKNQHARNAMVLFYRDILDIHLEMFNFFRKKSLHVFLESIWPNFRKKLTIIQQNIESHKMLIMNNVTLEHVLQAYSFRRDMLEKFDEEIKYRNQANLRFLRDTMSSPWCEAQLQSTIKLSSSDSGSWLFNHLSFQTWLRSQKLEDRCLWIQGIPGAGKTFLTANAVNRLQNDRHVVLYAFLSQDRQSFGRSVPLLQSLLFQMLQQNHDLLNDIYNTHVSNSPNSNNGVQLRDLICDLAKATGPLIIAVDGLDEIELDERRELLKNLLDVIGACDKTRLLLSSREERDILRALEGKCACLKVNSNNNQEIEKYVQIQGNNWISELRNLGADDANCAAVREGLNGVIARANGMFLYAKLVLDLAKNQVDLESIRAELANLPDGLDQAYGRILSRLQNKQVAHKILLWIACSKAPLNESEIKQAVLIQPSMVDFAGQNTAWVDIHAVCGPVIEIRDGVVRFVHFTAREYLFSLQSKNFLQTHHGHLQAVAVLLTYFSFKSFDPMFATTFEEEDKETLRRKLLAGDLVLFRYAADFWLDHIRDLGHLCPADMEKKMKPINEAVALFYRNRGRVSKAEDAELAKQFLDDFPHFQAVPSVQQSLAESARFLDRLRYGYIVPEGDQWVLDDPSTLSLATTRFQGILESALEDCEGPEHVDCTCPVLLKIYGANLFRCRYTFCDFHRNGFTSARIRNEHEKTHQTRFRCKEATCTFATIGFRLKRELLTHMAHMHGIHHELPPLDQNTFESVRYLERKEITKMLESSVMNNDIHLVATLWTIVDERQQAVDLGLLLQLAAWKGSESMIEFIVAKARNSQASETREKRLTTDLQNSLFVAVFLGNVNGVRALLKVGATISGEGGVFHVKLRRRFLSPRGIVVPTATKEKESAISAALRTMNGEMLELLVGEFGGEVDQRCLTYSISATSKNPEKFADKFPQIYKFIPSKAYSYGILMSVLNVHPVALEICIENGGDLDSPLSYHKYLTHPLIEAIKGCNDRHIGEWEKMAYLGFVETLLRAGANPNPLGMFGNRIEKLKGMKEVEDHFGMKWDQLVQRMQEGKS</sequence>
<keyword evidence="2" id="KW-1185">Reference proteome</keyword>
<name>A0ACC0D0G6_9PEZI</name>
<dbReference type="Proteomes" id="UP001497680">
    <property type="component" value="Unassembled WGS sequence"/>
</dbReference>
<evidence type="ECO:0000313" key="2">
    <source>
        <dbReference type="Proteomes" id="UP001497680"/>
    </source>
</evidence>
<gene>
    <name evidence="1" type="ORF">F4821DRAFT_132884</name>
</gene>
<proteinExistence type="predicted"/>
<dbReference type="EMBL" id="MU394318">
    <property type="protein sequence ID" value="KAI6086171.1"/>
    <property type="molecule type" value="Genomic_DNA"/>
</dbReference>
<comment type="caution">
    <text evidence="1">The sequence shown here is derived from an EMBL/GenBank/DDBJ whole genome shotgun (WGS) entry which is preliminary data.</text>
</comment>
<accession>A0ACC0D0G6</accession>
<evidence type="ECO:0000313" key="1">
    <source>
        <dbReference type="EMBL" id="KAI6086171.1"/>
    </source>
</evidence>
<protein>
    <submittedName>
        <fullName evidence="1">Uncharacterized protein</fullName>
    </submittedName>
</protein>
<organism evidence="1 2">
    <name type="scientific">Hypoxylon rubiginosum</name>
    <dbReference type="NCBI Taxonomy" id="110542"/>
    <lineage>
        <taxon>Eukaryota</taxon>
        <taxon>Fungi</taxon>
        <taxon>Dikarya</taxon>
        <taxon>Ascomycota</taxon>
        <taxon>Pezizomycotina</taxon>
        <taxon>Sordariomycetes</taxon>
        <taxon>Xylariomycetidae</taxon>
        <taxon>Xylariales</taxon>
        <taxon>Hypoxylaceae</taxon>
        <taxon>Hypoxylon</taxon>
    </lineage>
</organism>
<reference evidence="1 2" key="1">
    <citation type="journal article" date="2022" name="New Phytol.">
        <title>Ecological generalism drives hyperdiversity of secondary metabolite gene clusters in xylarialean endophytes.</title>
        <authorList>
            <person name="Franco M.E.E."/>
            <person name="Wisecaver J.H."/>
            <person name="Arnold A.E."/>
            <person name="Ju Y.M."/>
            <person name="Slot J.C."/>
            <person name="Ahrendt S."/>
            <person name="Moore L.P."/>
            <person name="Eastman K.E."/>
            <person name="Scott K."/>
            <person name="Konkel Z."/>
            <person name="Mondo S.J."/>
            <person name="Kuo A."/>
            <person name="Hayes R.D."/>
            <person name="Haridas S."/>
            <person name="Andreopoulos B."/>
            <person name="Riley R."/>
            <person name="LaButti K."/>
            <person name="Pangilinan J."/>
            <person name="Lipzen A."/>
            <person name="Amirebrahimi M."/>
            <person name="Yan J."/>
            <person name="Adam C."/>
            <person name="Keymanesh K."/>
            <person name="Ng V."/>
            <person name="Louie K."/>
            <person name="Northen T."/>
            <person name="Drula E."/>
            <person name="Henrissat B."/>
            <person name="Hsieh H.M."/>
            <person name="Youens-Clark K."/>
            <person name="Lutzoni F."/>
            <person name="Miadlikowska J."/>
            <person name="Eastwood D.C."/>
            <person name="Hamelin R.C."/>
            <person name="Grigoriev I.V."/>
            <person name="U'Ren J.M."/>
        </authorList>
    </citation>
    <scope>NUCLEOTIDE SEQUENCE [LARGE SCALE GENOMIC DNA]</scope>
    <source>
        <strain evidence="1 2">ER1909</strain>
    </source>
</reference>